<feature type="transmembrane region" description="Helical" evidence="1">
    <location>
        <begin position="138"/>
        <end position="167"/>
    </location>
</feature>
<dbReference type="AlphaFoldDB" id="A0A3M0ABN0"/>
<feature type="transmembrane region" description="Helical" evidence="1">
    <location>
        <begin position="313"/>
        <end position="332"/>
    </location>
</feature>
<dbReference type="Pfam" id="PF13687">
    <property type="entry name" value="DUF4153"/>
    <property type="match status" value="1"/>
</dbReference>
<dbReference type="EMBL" id="REFJ01000001">
    <property type="protein sequence ID" value="RMA82571.1"/>
    <property type="molecule type" value="Genomic_DNA"/>
</dbReference>
<evidence type="ECO:0000313" key="2">
    <source>
        <dbReference type="EMBL" id="RMA82571.1"/>
    </source>
</evidence>
<protein>
    <submittedName>
        <fullName evidence="2">Uncharacterized protein DUF4153</fullName>
    </submittedName>
</protein>
<feature type="transmembrane region" description="Helical" evidence="1">
    <location>
        <begin position="97"/>
        <end position="117"/>
    </location>
</feature>
<keyword evidence="1" id="KW-1133">Transmembrane helix</keyword>
<dbReference type="Proteomes" id="UP000267187">
    <property type="component" value="Unassembled WGS sequence"/>
</dbReference>
<feature type="transmembrane region" description="Helical" evidence="1">
    <location>
        <begin position="216"/>
        <end position="234"/>
    </location>
</feature>
<proteinExistence type="predicted"/>
<feature type="transmembrane region" description="Helical" evidence="1">
    <location>
        <begin position="69"/>
        <end position="85"/>
    </location>
</feature>
<evidence type="ECO:0000256" key="1">
    <source>
        <dbReference type="SAM" id="Phobius"/>
    </source>
</evidence>
<reference evidence="2 3" key="1">
    <citation type="submission" date="2018-10" db="EMBL/GenBank/DDBJ databases">
        <title>Genomic Encyclopedia of Type Strains, Phase IV (KMG-IV): sequencing the most valuable type-strain genomes for metagenomic binning, comparative biology and taxonomic classification.</title>
        <authorList>
            <person name="Goeker M."/>
        </authorList>
    </citation>
    <scope>NUCLEOTIDE SEQUENCE [LARGE SCALE GENOMIC DNA]</scope>
    <source>
        <strain evidence="2 3">DSM 25080</strain>
    </source>
</reference>
<evidence type="ECO:0000313" key="3">
    <source>
        <dbReference type="Proteomes" id="UP000267187"/>
    </source>
</evidence>
<organism evidence="2 3">
    <name type="scientific">Umboniibacter marinipuniceus</name>
    <dbReference type="NCBI Taxonomy" id="569599"/>
    <lineage>
        <taxon>Bacteria</taxon>
        <taxon>Pseudomonadati</taxon>
        <taxon>Pseudomonadota</taxon>
        <taxon>Gammaproteobacteria</taxon>
        <taxon>Cellvibrionales</taxon>
        <taxon>Cellvibrionaceae</taxon>
        <taxon>Umboniibacter</taxon>
    </lineage>
</organism>
<feature type="transmembrane region" description="Helical" evidence="1">
    <location>
        <begin position="280"/>
        <end position="301"/>
    </location>
</feature>
<sequence length="564" mass="63408">MASTAKILSVIAIIQGLAVLALKRSIEAESWLVTIPSLHVALWTMVLTIPLLSYLLLDSHNWRRSIKPIGFSGLVFGLLGAYTGYEMGPYKAFPVDSILIIYIICIFLLSFKVSVFCRTRWLNGTNDYSMLLKFSWRHAFLGAGSLLFTGVLWLVLALWAGIFNIIGIDFFEKLFYKDWFALPVTTVSLASGILIFRQIDTLIDTLTRFFRVLLQYLLPLLAAVSAMFLLSLPFTGMSSLWGNGFGTSLVLWMNALLLFFCNAVFQGDSAPIYPSWLRKLLAIMLLSLPILSLLGAYGMWLRIDQHGWTIARFWGVITTLFLLLFSLGYGLLISRYRVTWTQHLGRVNVPMAWILCSVLVTVNSPLINPRALALESQLSRAAPSDQLKNTDWKYIHRHLGRVGDQTIDTVLSNNPQLTRDELLQLNGENNLLVSERIVLLGGLPELPTNLVTALNAHFQPSAMRLFVAKVASTPDNPERFLAANESGYNWTEIVLMIPTDKGDYIVEPLEKTCAMTEERLIKLLEVSEIESDVEQREIIRVGELILQRQHNVNSSCSNTDDLAE</sequence>
<dbReference type="InterPro" id="IPR025291">
    <property type="entry name" value="DUF4153"/>
</dbReference>
<name>A0A3M0ABN0_9GAMM</name>
<gene>
    <name evidence="2" type="ORF">DFR27_0522</name>
</gene>
<accession>A0A3M0ABN0</accession>
<keyword evidence="1" id="KW-0812">Transmembrane</keyword>
<feature type="transmembrane region" description="Helical" evidence="1">
    <location>
        <begin position="344"/>
        <end position="362"/>
    </location>
</feature>
<feature type="transmembrane region" description="Helical" evidence="1">
    <location>
        <begin position="179"/>
        <end position="196"/>
    </location>
</feature>
<feature type="transmembrane region" description="Helical" evidence="1">
    <location>
        <begin position="38"/>
        <end position="57"/>
    </location>
</feature>
<keyword evidence="3" id="KW-1185">Reference proteome</keyword>
<keyword evidence="1" id="KW-0472">Membrane</keyword>
<feature type="transmembrane region" description="Helical" evidence="1">
    <location>
        <begin position="240"/>
        <end position="260"/>
    </location>
</feature>
<comment type="caution">
    <text evidence="2">The sequence shown here is derived from an EMBL/GenBank/DDBJ whole genome shotgun (WGS) entry which is preliminary data.</text>
</comment>